<name>A0A2P4WX75_9STRA</name>
<comment type="caution">
    <text evidence="1">The sequence shown here is derived from an EMBL/GenBank/DDBJ whole genome shotgun (WGS) entry which is preliminary data.</text>
</comment>
<dbReference type="AlphaFoldDB" id="A0A2P4WX75"/>
<dbReference type="Pfam" id="PF04827">
    <property type="entry name" value="Plant_tran"/>
    <property type="match status" value="1"/>
</dbReference>
<reference evidence="1 2" key="1">
    <citation type="journal article" date="2017" name="Genome Biol. Evol.">
        <title>Phytophthora megakarya and P. palmivora, closely related causal agents of cacao black pod rot, underwent increases in genome sizes and gene numbers by different mechanisms.</title>
        <authorList>
            <person name="Ali S.S."/>
            <person name="Shao J."/>
            <person name="Lary D.J."/>
            <person name="Kronmiller B."/>
            <person name="Shen D."/>
            <person name="Strem M.D."/>
            <person name="Amoako-Attah I."/>
            <person name="Akrofi A.Y."/>
            <person name="Begoude B.A."/>
            <person name="Ten Hoopen G.M."/>
            <person name="Coulibaly K."/>
            <person name="Kebe B.I."/>
            <person name="Melnick R.L."/>
            <person name="Guiltinan M.J."/>
            <person name="Tyler B.M."/>
            <person name="Meinhardt L.W."/>
            <person name="Bailey B.A."/>
        </authorList>
    </citation>
    <scope>NUCLEOTIDE SEQUENCE [LARGE SCALE GENOMIC DNA]</scope>
    <source>
        <strain evidence="2">sbr112.9</strain>
    </source>
</reference>
<proteinExistence type="predicted"/>
<protein>
    <submittedName>
        <fullName evidence="1">Uncharacterized protein</fullName>
    </submittedName>
</protein>
<gene>
    <name evidence="1" type="ORF">PHPALM_37536</name>
</gene>
<evidence type="ECO:0000313" key="2">
    <source>
        <dbReference type="Proteomes" id="UP000237271"/>
    </source>
</evidence>
<dbReference type="OrthoDB" id="124630at2759"/>
<organism evidence="1 2">
    <name type="scientific">Phytophthora palmivora</name>
    <dbReference type="NCBI Taxonomy" id="4796"/>
    <lineage>
        <taxon>Eukaryota</taxon>
        <taxon>Sar</taxon>
        <taxon>Stramenopiles</taxon>
        <taxon>Oomycota</taxon>
        <taxon>Peronosporomycetes</taxon>
        <taxon>Peronosporales</taxon>
        <taxon>Peronosporaceae</taxon>
        <taxon>Phytophthora</taxon>
    </lineage>
</organism>
<dbReference type="PANTHER" id="PTHR47150">
    <property type="entry name" value="OS12G0169200 PROTEIN"/>
    <property type="match status" value="1"/>
</dbReference>
<sequence length="82" mass="9480">MQIKINGNWYDFGYYLADGIYPCWATLIQTISVPKDQRERNFASNQEAARKDVERALVYCSQGFLSSLDLHDFGRKKTLLLS</sequence>
<accession>A0A2P4WX75</accession>
<dbReference type="Proteomes" id="UP000237271">
    <property type="component" value="Unassembled WGS sequence"/>
</dbReference>
<evidence type="ECO:0000313" key="1">
    <source>
        <dbReference type="EMBL" id="POM57895.1"/>
    </source>
</evidence>
<dbReference type="InterPro" id="IPR006912">
    <property type="entry name" value="Harbinger_derived_prot"/>
</dbReference>
<dbReference type="EMBL" id="NCKW01020456">
    <property type="protein sequence ID" value="POM57895.1"/>
    <property type="molecule type" value="Genomic_DNA"/>
</dbReference>
<dbReference type="PANTHER" id="PTHR47150:SF5">
    <property type="entry name" value="OS07G0546750 PROTEIN"/>
    <property type="match status" value="1"/>
</dbReference>
<keyword evidence="2" id="KW-1185">Reference proteome</keyword>